<dbReference type="Gene3D" id="2.180.10.10">
    <property type="entry name" value="RHS repeat-associated core"/>
    <property type="match status" value="1"/>
</dbReference>
<dbReference type="OrthoDB" id="291551at2"/>
<comment type="caution">
    <text evidence="1">The sequence shown here is derived from an EMBL/GenBank/DDBJ whole genome shotgun (WGS) entry which is preliminary data.</text>
</comment>
<reference evidence="1 2" key="1">
    <citation type="submission" date="2018-02" db="EMBL/GenBank/DDBJ databases">
        <title>Comparative genomes isolates from brazilian mangrove.</title>
        <authorList>
            <person name="Araujo J.E."/>
            <person name="Taketani R.G."/>
            <person name="Silva M.C.P."/>
            <person name="Loureco M.V."/>
            <person name="Andreote F.D."/>
        </authorList>
    </citation>
    <scope>NUCLEOTIDE SEQUENCE [LARGE SCALE GENOMIC DNA]</scope>
    <source>
        <strain evidence="1 2">NAP PRIS-MGV</strain>
    </source>
</reference>
<gene>
    <name evidence="1" type="ORF">C5Y98_05835</name>
</gene>
<proteinExistence type="predicted"/>
<evidence type="ECO:0000313" key="2">
    <source>
        <dbReference type="Proteomes" id="UP000239388"/>
    </source>
</evidence>
<sequence>MGAALYRRPRPARSGHDRLYSLQDANWNVTAFVDTLGDAQERFAYQPYGESLELDLDFTAYYGSDLAWSVRLTGRKVDLDTGLQINRNRYLHLQLGCWTTRDPIGYIDGLNIYSYCNSNPPTILDPTGLIW</sequence>
<dbReference type="EMBL" id="PUIB01000008">
    <property type="protein sequence ID" value="PQO40736.1"/>
    <property type="molecule type" value="Genomic_DNA"/>
</dbReference>
<name>A0A2S8G8G1_9BACT</name>
<dbReference type="InterPro" id="IPR022385">
    <property type="entry name" value="Rhs_assc_core"/>
</dbReference>
<evidence type="ECO:0000313" key="1">
    <source>
        <dbReference type="EMBL" id="PQO40736.1"/>
    </source>
</evidence>
<organism evidence="1 2">
    <name type="scientific">Blastopirellula marina</name>
    <dbReference type="NCBI Taxonomy" id="124"/>
    <lineage>
        <taxon>Bacteria</taxon>
        <taxon>Pseudomonadati</taxon>
        <taxon>Planctomycetota</taxon>
        <taxon>Planctomycetia</taxon>
        <taxon>Pirellulales</taxon>
        <taxon>Pirellulaceae</taxon>
        <taxon>Blastopirellula</taxon>
    </lineage>
</organism>
<protein>
    <recommendedName>
        <fullName evidence="3">RHS repeat-associated core domain-containing protein</fullName>
    </recommendedName>
</protein>
<dbReference type="AlphaFoldDB" id="A0A2S8G8G1"/>
<dbReference type="Proteomes" id="UP000239388">
    <property type="component" value="Unassembled WGS sequence"/>
</dbReference>
<accession>A0A2S8G8G1</accession>
<evidence type="ECO:0008006" key="3">
    <source>
        <dbReference type="Google" id="ProtNLM"/>
    </source>
</evidence>
<dbReference type="NCBIfam" id="TIGR03696">
    <property type="entry name" value="Rhs_assc_core"/>
    <property type="match status" value="1"/>
</dbReference>